<dbReference type="Proteomes" id="UP000315700">
    <property type="component" value="Chromosome"/>
</dbReference>
<proteinExistence type="predicted"/>
<dbReference type="KEGG" id="ccos:Pan44_32640"/>
<keyword evidence="3" id="KW-1185">Reference proteome</keyword>
<organism evidence="2 3">
    <name type="scientific">Caulifigura coniformis</name>
    <dbReference type="NCBI Taxonomy" id="2527983"/>
    <lineage>
        <taxon>Bacteria</taxon>
        <taxon>Pseudomonadati</taxon>
        <taxon>Planctomycetota</taxon>
        <taxon>Planctomycetia</taxon>
        <taxon>Planctomycetales</taxon>
        <taxon>Planctomycetaceae</taxon>
        <taxon>Caulifigura</taxon>
    </lineage>
</organism>
<sequence length="73" mass="8205">MGQGVVLFSCPAPRPSRENESSKANRPVIPRPDTEFSWHNPLKFVLFIVPPAIHERLRAGASRSPGFDTREFC</sequence>
<protein>
    <submittedName>
        <fullName evidence="2">Uncharacterized protein</fullName>
    </submittedName>
</protein>
<dbReference type="AlphaFoldDB" id="A0A517SGG9"/>
<evidence type="ECO:0000256" key="1">
    <source>
        <dbReference type="SAM" id="MobiDB-lite"/>
    </source>
</evidence>
<feature type="region of interest" description="Disordered" evidence="1">
    <location>
        <begin position="1"/>
        <end position="30"/>
    </location>
</feature>
<evidence type="ECO:0000313" key="3">
    <source>
        <dbReference type="Proteomes" id="UP000315700"/>
    </source>
</evidence>
<accession>A0A517SGG9</accession>
<name>A0A517SGG9_9PLAN</name>
<reference evidence="2 3" key="1">
    <citation type="submission" date="2019-02" db="EMBL/GenBank/DDBJ databases">
        <title>Deep-cultivation of Planctomycetes and their phenomic and genomic characterization uncovers novel biology.</title>
        <authorList>
            <person name="Wiegand S."/>
            <person name="Jogler M."/>
            <person name="Boedeker C."/>
            <person name="Pinto D."/>
            <person name="Vollmers J."/>
            <person name="Rivas-Marin E."/>
            <person name="Kohn T."/>
            <person name="Peeters S.H."/>
            <person name="Heuer A."/>
            <person name="Rast P."/>
            <person name="Oberbeckmann S."/>
            <person name="Bunk B."/>
            <person name="Jeske O."/>
            <person name="Meyerdierks A."/>
            <person name="Storesund J.E."/>
            <person name="Kallscheuer N."/>
            <person name="Luecker S."/>
            <person name="Lage O.M."/>
            <person name="Pohl T."/>
            <person name="Merkel B.J."/>
            <person name="Hornburger P."/>
            <person name="Mueller R.-W."/>
            <person name="Bruemmer F."/>
            <person name="Labrenz M."/>
            <person name="Spormann A.M."/>
            <person name="Op den Camp H."/>
            <person name="Overmann J."/>
            <person name="Amann R."/>
            <person name="Jetten M.S.M."/>
            <person name="Mascher T."/>
            <person name="Medema M.H."/>
            <person name="Devos D.P."/>
            <person name="Kaster A.-K."/>
            <person name="Ovreas L."/>
            <person name="Rohde M."/>
            <person name="Galperin M.Y."/>
            <person name="Jogler C."/>
        </authorList>
    </citation>
    <scope>NUCLEOTIDE SEQUENCE [LARGE SCALE GENOMIC DNA]</scope>
    <source>
        <strain evidence="2 3">Pan44</strain>
    </source>
</reference>
<dbReference type="EMBL" id="CP036271">
    <property type="protein sequence ID" value="QDT55222.1"/>
    <property type="molecule type" value="Genomic_DNA"/>
</dbReference>
<dbReference type="InParanoid" id="A0A517SGG9"/>
<evidence type="ECO:0000313" key="2">
    <source>
        <dbReference type="EMBL" id="QDT55222.1"/>
    </source>
</evidence>
<gene>
    <name evidence="2" type="ORF">Pan44_32640</name>
</gene>